<dbReference type="RefSeq" id="WP_076554394.1">
    <property type="nucleotide sequence ID" value="NZ_FTNU01000001.1"/>
</dbReference>
<dbReference type="Gene3D" id="1.20.1440.20">
    <property type="entry name" value="LemA-like domain"/>
    <property type="match status" value="1"/>
</dbReference>
<evidence type="ECO:0000313" key="6">
    <source>
        <dbReference type="EMBL" id="SIR74445.1"/>
    </source>
</evidence>
<reference evidence="7" key="1">
    <citation type="submission" date="2017-01" db="EMBL/GenBank/DDBJ databases">
        <authorList>
            <person name="Varghese N."/>
            <person name="Submissions S."/>
        </authorList>
    </citation>
    <scope>NUCLEOTIDE SEQUENCE [LARGE SCALE GENOMIC DNA]</scope>
    <source>
        <strain evidence="7">DSM 21768</strain>
    </source>
</reference>
<keyword evidence="7" id="KW-1185">Reference proteome</keyword>
<dbReference type="STRING" id="34061.B0189_01400"/>
<protein>
    <submittedName>
        <fullName evidence="6">LemA protein</fullName>
    </submittedName>
</protein>
<accession>A0A1N7DFC2</accession>
<evidence type="ECO:0000256" key="2">
    <source>
        <dbReference type="ARBA" id="ARBA00008854"/>
    </source>
</evidence>
<dbReference type="Pfam" id="PF04011">
    <property type="entry name" value="LemA"/>
    <property type="match status" value="1"/>
</dbReference>
<dbReference type="GO" id="GO:0016020">
    <property type="term" value="C:membrane"/>
    <property type="evidence" value="ECO:0007669"/>
    <property type="project" value="UniProtKB-SubCell"/>
</dbReference>
<dbReference type="PROSITE" id="PS51257">
    <property type="entry name" value="PROKAR_LIPOPROTEIN"/>
    <property type="match status" value="1"/>
</dbReference>
<dbReference type="AlphaFoldDB" id="A0A1N7DFC2"/>
<keyword evidence="4" id="KW-1133">Transmembrane helix</keyword>
<evidence type="ECO:0000256" key="4">
    <source>
        <dbReference type="ARBA" id="ARBA00022989"/>
    </source>
</evidence>
<keyword evidence="3" id="KW-0812">Transmembrane</keyword>
<evidence type="ECO:0000256" key="5">
    <source>
        <dbReference type="ARBA" id="ARBA00023136"/>
    </source>
</evidence>
<name>A0A1N7DFC2_9GAMM</name>
<comment type="similarity">
    <text evidence="2">Belongs to the LemA family.</text>
</comment>
<dbReference type="InterPro" id="IPR007156">
    <property type="entry name" value="MamQ_LemA"/>
</dbReference>
<gene>
    <name evidence="6" type="ORF">SAMN02745664_101223</name>
</gene>
<sequence length="209" mass="23246">MKFDSKKHLILPALLATTLTMSGCGYNTLQAQDEQTAAAWSEVVNQYQRRADLVPNLVQVVERYASHEQAVFGEVAEARAKVGSVQLTPELLNDPQAMQQYQQAQGQMTSALSRLMMVSERYPELKADALFQDLQAQLEGTENRITVARNRYIEEVRSYNTTVRQFPTNLTAKVFGMQPKPNFTVDNEAAIATAPQVNFGGNNTSNDGK</sequence>
<evidence type="ECO:0000313" key="7">
    <source>
        <dbReference type="Proteomes" id="UP000187495"/>
    </source>
</evidence>
<dbReference type="PANTHER" id="PTHR34478">
    <property type="entry name" value="PROTEIN LEMA"/>
    <property type="match status" value="1"/>
</dbReference>
<organism evidence="6 7">
    <name type="scientific">Moraxella cuniculi DSM 21768</name>
    <dbReference type="NCBI Taxonomy" id="1122245"/>
    <lineage>
        <taxon>Bacteria</taxon>
        <taxon>Pseudomonadati</taxon>
        <taxon>Pseudomonadota</taxon>
        <taxon>Gammaproteobacteria</taxon>
        <taxon>Moraxellales</taxon>
        <taxon>Moraxellaceae</taxon>
        <taxon>Moraxella</taxon>
    </lineage>
</organism>
<keyword evidence="5" id="KW-0472">Membrane</keyword>
<comment type="subcellular location">
    <subcellularLocation>
        <location evidence="1">Membrane</location>
        <topology evidence="1">Single-pass membrane protein</topology>
    </subcellularLocation>
</comment>
<dbReference type="PANTHER" id="PTHR34478:SF2">
    <property type="entry name" value="MEMBRANE PROTEIN"/>
    <property type="match status" value="1"/>
</dbReference>
<dbReference type="SUPFAM" id="SSF140478">
    <property type="entry name" value="LemA-like"/>
    <property type="match status" value="1"/>
</dbReference>
<proteinExistence type="inferred from homology"/>
<evidence type="ECO:0000256" key="3">
    <source>
        <dbReference type="ARBA" id="ARBA00022692"/>
    </source>
</evidence>
<evidence type="ECO:0000256" key="1">
    <source>
        <dbReference type="ARBA" id="ARBA00004167"/>
    </source>
</evidence>
<dbReference type="EMBL" id="FTNU01000001">
    <property type="protein sequence ID" value="SIR74445.1"/>
    <property type="molecule type" value="Genomic_DNA"/>
</dbReference>
<dbReference type="InterPro" id="IPR023353">
    <property type="entry name" value="LemA-like_dom_sf"/>
</dbReference>
<dbReference type="Proteomes" id="UP000187495">
    <property type="component" value="Unassembled WGS sequence"/>
</dbReference>